<dbReference type="AlphaFoldDB" id="A0A6I4MKA7"/>
<sequence>MRISAVEAFLVAPRWMFVKVSTDAGIDGWGEGTLEGHAGVVRAAVDALAPALLGTDPLRIEDHWQRLTKGGFYRGGPVLSSAVSGIDQALWDIAGKAHGAPVHQLLGGPVRDRVRVYGWIGGDRPADVAAAARAQREAGLTAIKMNASAQLGPLPSAAETAEIVERARLVRDALGDGLDFAVDFHGRVSAAAAKRLIPELEPYRPLFVEEPVTPENGHANLRRLVESSATPIATGERLYSRWDFLPVLEAGVRVVQPDVSHAGGISEVRRIASLAETFGAVLAPHCPLGPLALAACLQVDLAAPNFLIQEQSLGIHYHDGGGAELFDYIENPEHFRFDEGAITAPPLPGLGVAVDEAAVRRAASRGHAWRTPLWKHADGSFAEW</sequence>
<dbReference type="SUPFAM" id="SSF51604">
    <property type="entry name" value="Enolase C-terminal domain-like"/>
    <property type="match status" value="1"/>
</dbReference>
<dbReference type="GO" id="GO:0009063">
    <property type="term" value="P:amino acid catabolic process"/>
    <property type="evidence" value="ECO:0007669"/>
    <property type="project" value="InterPro"/>
</dbReference>
<dbReference type="GO" id="GO:0008869">
    <property type="term" value="F:galactonate dehydratase activity"/>
    <property type="evidence" value="ECO:0007669"/>
    <property type="project" value="UniProtKB-EC"/>
</dbReference>
<evidence type="ECO:0000256" key="1">
    <source>
        <dbReference type="ARBA" id="ARBA00023239"/>
    </source>
</evidence>
<keyword evidence="4" id="KW-1185">Reference proteome</keyword>
<dbReference type="NCBIfam" id="NF010624">
    <property type="entry name" value="PRK14017.1"/>
    <property type="match status" value="1"/>
</dbReference>
<dbReference type="InterPro" id="IPR013342">
    <property type="entry name" value="Mandelate_racemase_C"/>
</dbReference>
<dbReference type="Pfam" id="PF02746">
    <property type="entry name" value="MR_MLE_N"/>
    <property type="match status" value="1"/>
</dbReference>
<reference evidence="3" key="1">
    <citation type="submission" date="2019-12" db="EMBL/GenBank/DDBJ databases">
        <title>Actinomadura physcomitrii sp. nov., a novel actinomycete isolated from moss [Physcomitrium sphaericum (Ludw) Fuernr].</title>
        <authorList>
            <person name="Zhuang X."/>
        </authorList>
    </citation>
    <scope>NUCLEOTIDE SEQUENCE [LARGE SCALE GENOMIC DNA]</scope>
    <source>
        <strain evidence="3">LD22</strain>
    </source>
</reference>
<dbReference type="Gene3D" id="3.20.20.120">
    <property type="entry name" value="Enolase-like C-terminal domain"/>
    <property type="match status" value="1"/>
</dbReference>
<comment type="caution">
    <text evidence="3">The sequence shown here is derived from an EMBL/GenBank/DDBJ whole genome shotgun (WGS) entry which is preliminary data.</text>
</comment>
<dbReference type="PANTHER" id="PTHR48080">
    <property type="entry name" value="D-GALACTONATE DEHYDRATASE-RELATED"/>
    <property type="match status" value="1"/>
</dbReference>
<evidence type="ECO:0000313" key="4">
    <source>
        <dbReference type="Proteomes" id="UP000462055"/>
    </source>
</evidence>
<dbReference type="Pfam" id="PF13378">
    <property type="entry name" value="MR_MLE_C"/>
    <property type="match status" value="1"/>
</dbReference>
<proteinExistence type="predicted"/>
<dbReference type="SFLD" id="SFLDG00179">
    <property type="entry name" value="mandelate_racemase"/>
    <property type="match status" value="1"/>
</dbReference>
<dbReference type="Gene3D" id="3.30.390.10">
    <property type="entry name" value="Enolase-like, N-terminal domain"/>
    <property type="match status" value="1"/>
</dbReference>
<organism evidence="3 4">
    <name type="scientific">Actinomadura physcomitrii</name>
    <dbReference type="NCBI Taxonomy" id="2650748"/>
    <lineage>
        <taxon>Bacteria</taxon>
        <taxon>Bacillati</taxon>
        <taxon>Actinomycetota</taxon>
        <taxon>Actinomycetes</taxon>
        <taxon>Streptosporangiales</taxon>
        <taxon>Thermomonosporaceae</taxon>
        <taxon>Actinomadura</taxon>
    </lineage>
</organism>
<dbReference type="EMBL" id="WBMS02000015">
    <property type="protein sequence ID" value="MWA02686.1"/>
    <property type="molecule type" value="Genomic_DNA"/>
</dbReference>
<evidence type="ECO:0000313" key="3">
    <source>
        <dbReference type="EMBL" id="MWA02686.1"/>
    </source>
</evidence>
<feature type="domain" description="Mandelate racemase/muconate lactonizing enzyme C-terminal" evidence="2">
    <location>
        <begin position="125"/>
        <end position="231"/>
    </location>
</feature>
<dbReference type="InterPro" id="IPR013341">
    <property type="entry name" value="Mandelate_racemase_N_dom"/>
</dbReference>
<name>A0A6I4MKA7_9ACTN</name>
<dbReference type="PROSITE" id="PS00908">
    <property type="entry name" value="MR_MLE_1"/>
    <property type="match status" value="1"/>
</dbReference>
<dbReference type="InterPro" id="IPR029065">
    <property type="entry name" value="Enolase_C-like"/>
</dbReference>
<dbReference type="PROSITE" id="PS00909">
    <property type="entry name" value="MR_MLE_2"/>
    <property type="match status" value="1"/>
</dbReference>
<dbReference type="InterPro" id="IPR034593">
    <property type="entry name" value="DgoD-like"/>
</dbReference>
<keyword evidence="1 3" id="KW-0456">Lyase</keyword>
<dbReference type="RefSeq" id="WP_151595321.1">
    <property type="nucleotide sequence ID" value="NZ_WBMS02000015.1"/>
</dbReference>
<protein>
    <submittedName>
        <fullName evidence="3">Galactonate dehydratase</fullName>
        <ecNumber evidence="3">4.2.1.6</ecNumber>
    </submittedName>
</protein>
<accession>A0A6I4MKA7</accession>
<gene>
    <name evidence="3" type="primary">dgoD</name>
    <name evidence="3" type="ORF">F8568_020365</name>
</gene>
<dbReference type="InterPro" id="IPR018110">
    <property type="entry name" value="Mandel_Rmase/mucon_lact_enz_CS"/>
</dbReference>
<dbReference type="EC" id="4.2.1.6" evidence="3"/>
<dbReference type="SMART" id="SM00922">
    <property type="entry name" value="MR_MLE"/>
    <property type="match status" value="1"/>
</dbReference>
<dbReference type="SFLD" id="SFLDS00001">
    <property type="entry name" value="Enolase"/>
    <property type="match status" value="1"/>
</dbReference>
<evidence type="ECO:0000259" key="2">
    <source>
        <dbReference type="SMART" id="SM00922"/>
    </source>
</evidence>
<dbReference type="InterPro" id="IPR029017">
    <property type="entry name" value="Enolase-like_N"/>
</dbReference>
<dbReference type="Proteomes" id="UP000462055">
    <property type="component" value="Unassembled WGS sequence"/>
</dbReference>
<dbReference type="SUPFAM" id="SSF54826">
    <property type="entry name" value="Enolase N-terminal domain-like"/>
    <property type="match status" value="1"/>
</dbReference>
<dbReference type="InterPro" id="IPR036849">
    <property type="entry name" value="Enolase-like_C_sf"/>
</dbReference>
<dbReference type="PANTHER" id="PTHR48080:SF2">
    <property type="entry name" value="D-GALACTONATE DEHYDRATASE"/>
    <property type="match status" value="1"/>
</dbReference>